<keyword evidence="5" id="KW-0804">Transcription</keyword>
<sequence>MRILLVEDNRDLGEAVEGRLKRSGHSVDWVRDGEAALAFARDASFDAIVLDLMLPQRDGISVISALRSGGDDTPVLVVTARSEIDDRVSLLDMGADDYLVKPFDLRELEARLRALMRRPAGHATSRMVLGDLVMETAAHSITIAGVPVEIGRREFRLLEILLSRAGQVVAKERLMQQLFSIDEDVAVNALELYVSRLRRKIENSGVSILTVRGIGYLARADAEARPADAR</sequence>
<dbReference type="CDD" id="cd00383">
    <property type="entry name" value="trans_reg_C"/>
    <property type="match status" value="1"/>
</dbReference>
<keyword evidence="4 7" id="KW-0238">DNA-binding</keyword>
<dbReference type="InterPro" id="IPR036388">
    <property type="entry name" value="WH-like_DNA-bd_sf"/>
</dbReference>
<dbReference type="GO" id="GO:0006355">
    <property type="term" value="P:regulation of DNA-templated transcription"/>
    <property type="evidence" value="ECO:0007669"/>
    <property type="project" value="InterPro"/>
</dbReference>
<dbReference type="GO" id="GO:0032993">
    <property type="term" value="C:protein-DNA complex"/>
    <property type="evidence" value="ECO:0007669"/>
    <property type="project" value="TreeGrafter"/>
</dbReference>
<dbReference type="AlphaFoldDB" id="A0A3Q8XLM0"/>
<protein>
    <submittedName>
        <fullName evidence="10">DNA-binding response regulator</fullName>
    </submittedName>
</protein>
<keyword evidence="2" id="KW-0902">Two-component regulatory system</keyword>
<dbReference type="PROSITE" id="PS50110">
    <property type="entry name" value="RESPONSE_REGULATORY"/>
    <property type="match status" value="1"/>
</dbReference>
<evidence type="ECO:0000256" key="1">
    <source>
        <dbReference type="ARBA" id="ARBA00022553"/>
    </source>
</evidence>
<dbReference type="InterPro" id="IPR001789">
    <property type="entry name" value="Sig_transdc_resp-reg_receiver"/>
</dbReference>
<dbReference type="KEGG" id="abaw:D5400_03330"/>
<dbReference type="InterPro" id="IPR001867">
    <property type="entry name" value="OmpR/PhoB-type_DNA-bd"/>
</dbReference>
<keyword evidence="3" id="KW-0805">Transcription regulation</keyword>
<dbReference type="SUPFAM" id="SSF52172">
    <property type="entry name" value="CheY-like"/>
    <property type="match status" value="1"/>
</dbReference>
<evidence type="ECO:0000259" key="9">
    <source>
        <dbReference type="PROSITE" id="PS51755"/>
    </source>
</evidence>
<dbReference type="Pfam" id="PF00486">
    <property type="entry name" value="Trans_reg_C"/>
    <property type="match status" value="1"/>
</dbReference>
<dbReference type="GO" id="GO:0000976">
    <property type="term" value="F:transcription cis-regulatory region binding"/>
    <property type="evidence" value="ECO:0007669"/>
    <property type="project" value="TreeGrafter"/>
</dbReference>
<dbReference type="Gene3D" id="3.40.50.2300">
    <property type="match status" value="1"/>
</dbReference>
<evidence type="ECO:0000256" key="3">
    <source>
        <dbReference type="ARBA" id="ARBA00023015"/>
    </source>
</evidence>
<evidence type="ECO:0000256" key="6">
    <source>
        <dbReference type="PROSITE-ProRule" id="PRU00169"/>
    </source>
</evidence>
<feature type="modified residue" description="4-aspartylphosphate" evidence="6">
    <location>
        <position position="51"/>
    </location>
</feature>
<gene>
    <name evidence="10" type="ORF">D5400_03330</name>
</gene>
<dbReference type="Gene3D" id="1.10.10.10">
    <property type="entry name" value="Winged helix-like DNA-binding domain superfamily/Winged helix DNA-binding domain"/>
    <property type="match status" value="1"/>
</dbReference>
<evidence type="ECO:0000256" key="4">
    <source>
        <dbReference type="ARBA" id="ARBA00023125"/>
    </source>
</evidence>
<name>A0A3Q8XLM0_9HYPH</name>
<feature type="domain" description="Response regulatory" evidence="8">
    <location>
        <begin position="2"/>
        <end position="116"/>
    </location>
</feature>
<accession>A0A3Q8XLM0</accession>
<dbReference type="EMBL" id="CP032509">
    <property type="protein sequence ID" value="AZN70436.1"/>
    <property type="molecule type" value="Genomic_DNA"/>
</dbReference>
<evidence type="ECO:0000256" key="5">
    <source>
        <dbReference type="ARBA" id="ARBA00023163"/>
    </source>
</evidence>
<feature type="domain" description="OmpR/PhoB-type" evidence="9">
    <location>
        <begin position="124"/>
        <end position="220"/>
    </location>
</feature>
<dbReference type="RefSeq" id="WP_126007637.1">
    <property type="nucleotide sequence ID" value="NZ_CP032509.1"/>
</dbReference>
<feature type="DNA-binding region" description="OmpR/PhoB-type" evidence="7">
    <location>
        <begin position="124"/>
        <end position="220"/>
    </location>
</feature>
<evidence type="ECO:0000256" key="2">
    <source>
        <dbReference type="ARBA" id="ARBA00023012"/>
    </source>
</evidence>
<dbReference type="OrthoDB" id="9802426at2"/>
<dbReference type="PANTHER" id="PTHR48111:SF67">
    <property type="entry name" value="TRANSCRIPTIONAL REGULATORY PROTEIN TCTD"/>
    <property type="match status" value="1"/>
</dbReference>
<evidence type="ECO:0000259" key="8">
    <source>
        <dbReference type="PROSITE" id="PS50110"/>
    </source>
</evidence>
<dbReference type="Pfam" id="PF00072">
    <property type="entry name" value="Response_reg"/>
    <property type="match status" value="1"/>
</dbReference>
<dbReference type="PANTHER" id="PTHR48111">
    <property type="entry name" value="REGULATOR OF RPOS"/>
    <property type="match status" value="1"/>
</dbReference>
<dbReference type="Proteomes" id="UP000268192">
    <property type="component" value="Chromosome"/>
</dbReference>
<dbReference type="PROSITE" id="PS51755">
    <property type="entry name" value="OMPR_PHOB"/>
    <property type="match status" value="1"/>
</dbReference>
<dbReference type="SMART" id="SM00862">
    <property type="entry name" value="Trans_reg_C"/>
    <property type="match status" value="1"/>
</dbReference>
<dbReference type="Gene3D" id="6.10.250.690">
    <property type="match status" value="1"/>
</dbReference>
<dbReference type="FunFam" id="3.40.50.2300:FF:000002">
    <property type="entry name" value="DNA-binding response regulator PhoP"/>
    <property type="match status" value="1"/>
</dbReference>
<keyword evidence="11" id="KW-1185">Reference proteome</keyword>
<keyword evidence="1 6" id="KW-0597">Phosphoprotein</keyword>
<evidence type="ECO:0000313" key="11">
    <source>
        <dbReference type="Proteomes" id="UP000268192"/>
    </source>
</evidence>
<evidence type="ECO:0000313" key="10">
    <source>
        <dbReference type="EMBL" id="AZN70436.1"/>
    </source>
</evidence>
<dbReference type="GO" id="GO:0005829">
    <property type="term" value="C:cytosol"/>
    <property type="evidence" value="ECO:0007669"/>
    <property type="project" value="TreeGrafter"/>
</dbReference>
<evidence type="ECO:0000256" key="7">
    <source>
        <dbReference type="PROSITE-ProRule" id="PRU01091"/>
    </source>
</evidence>
<dbReference type="GO" id="GO:0000156">
    <property type="term" value="F:phosphorelay response regulator activity"/>
    <property type="evidence" value="ECO:0007669"/>
    <property type="project" value="TreeGrafter"/>
</dbReference>
<dbReference type="InterPro" id="IPR011006">
    <property type="entry name" value="CheY-like_superfamily"/>
</dbReference>
<dbReference type="InterPro" id="IPR039420">
    <property type="entry name" value="WalR-like"/>
</dbReference>
<dbReference type="SMART" id="SM00448">
    <property type="entry name" value="REC"/>
    <property type="match status" value="1"/>
</dbReference>
<reference evidence="10 11" key="1">
    <citation type="submission" date="2018-09" db="EMBL/GenBank/DDBJ databases">
        <title>Marinorhizobium profundi gen. nov., sp. nov., isolated from a deep-sea sediment sample from the New Britain Trench and proposal of Marinorhizobiaceae fam. nov. in the order Rhizobiales of the class Alphaproteobacteria.</title>
        <authorList>
            <person name="Cao J."/>
        </authorList>
    </citation>
    <scope>NUCLEOTIDE SEQUENCE [LARGE SCALE GENOMIC DNA]</scope>
    <source>
        <strain evidence="10 11">WS11</strain>
    </source>
</reference>
<organism evidence="10 11">
    <name type="scientific">Georhizobium profundi</name>
    <dbReference type="NCBI Taxonomy" id="2341112"/>
    <lineage>
        <taxon>Bacteria</taxon>
        <taxon>Pseudomonadati</taxon>
        <taxon>Pseudomonadota</taxon>
        <taxon>Alphaproteobacteria</taxon>
        <taxon>Hyphomicrobiales</taxon>
        <taxon>Rhizobiaceae</taxon>
        <taxon>Georhizobium</taxon>
    </lineage>
</organism>
<proteinExistence type="predicted"/>